<protein>
    <recommendedName>
        <fullName evidence="3">Periplasmic binding protein-like II</fullName>
    </recommendedName>
</protein>
<dbReference type="PANTHER" id="PTHR43649">
    <property type="entry name" value="ARABINOSE-BINDING PROTEIN-RELATED"/>
    <property type="match status" value="1"/>
</dbReference>
<dbReference type="AlphaFoldDB" id="A0A1Y2BSY1"/>
<sequence>MYSPRYSSYFIDLMDWLPEDHMAMYSSGIASQSCTYKGKWVGLPLTADFDVLYSNIDLLNKYGKEIPKTWDELISTGNFILENERKNGNEDLIGYNGLFADQESGMISILEYIYSFRKTKDSPFPKYTDQEAVDALNKIKELKDALASDIIFKMEEEETIEKLFSANAIFIKFFDISNIHPSYKKQY</sequence>
<name>A0A1Y2BSY1_9FUNG</name>
<dbReference type="InterPro" id="IPR006059">
    <property type="entry name" value="SBP"/>
</dbReference>
<reference evidence="1 2" key="1">
    <citation type="submission" date="2016-08" db="EMBL/GenBank/DDBJ databases">
        <title>A Parts List for Fungal Cellulosomes Revealed by Comparative Genomics.</title>
        <authorList>
            <consortium name="DOE Joint Genome Institute"/>
            <person name="Haitjema C.H."/>
            <person name="Gilmore S.P."/>
            <person name="Henske J.K."/>
            <person name="Solomon K.V."/>
            <person name="De Groot R."/>
            <person name="Kuo A."/>
            <person name="Mondo S.J."/>
            <person name="Salamov A.A."/>
            <person name="Labutti K."/>
            <person name="Zhao Z."/>
            <person name="Chiniquy J."/>
            <person name="Barry K."/>
            <person name="Brewer H.M."/>
            <person name="Purvine S.O."/>
            <person name="Wright A.T."/>
            <person name="Boxma B."/>
            <person name="Van Alen T."/>
            <person name="Hackstein J.H."/>
            <person name="Baker S.E."/>
            <person name="Grigoriev I.V."/>
            <person name="O'Malley M.A."/>
        </authorList>
    </citation>
    <scope>NUCLEOTIDE SEQUENCE [LARGE SCALE GENOMIC DNA]</scope>
    <source>
        <strain evidence="1 2">G1</strain>
    </source>
</reference>
<evidence type="ECO:0000313" key="1">
    <source>
        <dbReference type="EMBL" id="ORY37872.1"/>
    </source>
</evidence>
<dbReference type="OrthoDB" id="2118873at2759"/>
<dbReference type="InterPro" id="IPR050490">
    <property type="entry name" value="Bact_solute-bd_prot1"/>
</dbReference>
<keyword evidence="2" id="KW-1185">Reference proteome</keyword>
<proteinExistence type="predicted"/>
<evidence type="ECO:0008006" key="3">
    <source>
        <dbReference type="Google" id="ProtNLM"/>
    </source>
</evidence>
<dbReference type="EMBL" id="MCOG01000140">
    <property type="protein sequence ID" value="ORY37872.1"/>
    <property type="molecule type" value="Genomic_DNA"/>
</dbReference>
<evidence type="ECO:0000313" key="2">
    <source>
        <dbReference type="Proteomes" id="UP000193920"/>
    </source>
</evidence>
<dbReference type="Proteomes" id="UP000193920">
    <property type="component" value="Unassembled WGS sequence"/>
</dbReference>
<dbReference type="PANTHER" id="PTHR43649:SF12">
    <property type="entry name" value="DIACETYLCHITOBIOSE BINDING PROTEIN DASA"/>
    <property type="match status" value="1"/>
</dbReference>
<dbReference type="SUPFAM" id="SSF53850">
    <property type="entry name" value="Periplasmic binding protein-like II"/>
    <property type="match status" value="1"/>
</dbReference>
<dbReference type="Pfam" id="PF13416">
    <property type="entry name" value="SBP_bac_8"/>
    <property type="match status" value="1"/>
</dbReference>
<dbReference type="Gene3D" id="3.40.190.10">
    <property type="entry name" value="Periplasmic binding protein-like II"/>
    <property type="match status" value="2"/>
</dbReference>
<accession>A0A1Y2BSY1</accession>
<dbReference type="PROSITE" id="PS51257">
    <property type="entry name" value="PROKAR_LIPOPROTEIN"/>
    <property type="match status" value="1"/>
</dbReference>
<comment type="caution">
    <text evidence="1">The sequence shown here is derived from an EMBL/GenBank/DDBJ whole genome shotgun (WGS) entry which is preliminary data.</text>
</comment>
<organism evidence="1 2">
    <name type="scientific">Neocallimastix californiae</name>
    <dbReference type="NCBI Taxonomy" id="1754190"/>
    <lineage>
        <taxon>Eukaryota</taxon>
        <taxon>Fungi</taxon>
        <taxon>Fungi incertae sedis</taxon>
        <taxon>Chytridiomycota</taxon>
        <taxon>Chytridiomycota incertae sedis</taxon>
        <taxon>Neocallimastigomycetes</taxon>
        <taxon>Neocallimastigales</taxon>
        <taxon>Neocallimastigaceae</taxon>
        <taxon>Neocallimastix</taxon>
    </lineage>
</organism>
<gene>
    <name evidence="1" type="ORF">LY90DRAFT_52773</name>
</gene>